<dbReference type="RefSeq" id="WP_017013462.1">
    <property type="nucleotide sequence ID" value="NZ_FOWR01000040.1"/>
</dbReference>
<dbReference type="InterPro" id="IPR006690">
    <property type="entry name" value="OMPA-like_CS"/>
</dbReference>
<keyword evidence="6" id="KW-0406">Ion transport</keyword>
<dbReference type="PANTHER" id="PTHR30329:SF21">
    <property type="entry name" value="LIPOPROTEIN YIAD-RELATED"/>
    <property type="match status" value="1"/>
</dbReference>
<evidence type="ECO:0000256" key="7">
    <source>
        <dbReference type="ARBA" id="ARBA00023114"/>
    </source>
</evidence>
<keyword evidence="3" id="KW-0813">Transport</keyword>
<evidence type="ECO:0000256" key="1">
    <source>
        <dbReference type="ARBA" id="ARBA00004571"/>
    </source>
</evidence>
<dbReference type="GO" id="GO:0046930">
    <property type="term" value="C:pore complex"/>
    <property type="evidence" value="ECO:0007669"/>
    <property type="project" value="UniProtKB-KW"/>
</dbReference>
<evidence type="ECO:0000256" key="10">
    <source>
        <dbReference type="PROSITE-ProRule" id="PRU00473"/>
    </source>
</evidence>
<dbReference type="GO" id="GO:0006811">
    <property type="term" value="P:monoatomic ion transport"/>
    <property type="evidence" value="ECO:0007669"/>
    <property type="project" value="UniProtKB-KW"/>
</dbReference>
<keyword evidence="7" id="KW-0626">Porin</keyword>
<keyword evidence="9" id="KW-0998">Cell outer membrane</keyword>
<dbReference type="PROSITE" id="PS01068">
    <property type="entry name" value="OMPA_1"/>
    <property type="match status" value="1"/>
</dbReference>
<dbReference type="Pfam" id="PF01389">
    <property type="entry name" value="OmpA_membrane"/>
    <property type="match status" value="1"/>
</dbReference>
<dbReference type="SUPFAM" id="SSF56925">
    <property type="entry name" value="OMPA-like"/>
    <property type="match status" value="1"/>
</dbReference>
<dbReference type="InterPro" id="IPR000498">
    <property type="entry name" value="OmpA-like_TM_dom"/>
</dbReference>
<dbReference type="OrthoDB" id="9782229at2"/>
<dbReference type="EMBL" id="FOWR01000040">
    <property type="protein sequence ID" value="SFQ10103.1"/>
    <property type="molecule type" value="Genomic_DNA"/>
</dbReference>
<evidence type="ECO:0000256" key="9">
    <source>
        <dbReference type="ARBA" id="ARBA00023237"/>
    </source>
</evidence>
<comment type="subcellular location">
    <subcellularLocation>
        <location evidence="1">Cell outer membrane</location>
        <topology evidence="1">Multi-pass membrane protein</topology>
    </subcellularLocation>
</comment>
<evidence type="ECO:0000256" key="6">
    <source>
        <dbReference type="ARBA" id="ARBA00023065"/>
    </source>
</evidence>
<dbReference type="STRING" id="1121869.SAMN03084138_04051"/>
<sequence>MKITKTKLATVISSALFLASVSNVATADVYVGAKYGWNDTNKDCKSDSRCESDGQVAGIFTGYEFNEYVGLELDADYLGQIDSYQNGTLADDLYAISLTPKINLPVTENINVFTKLGGAYVNFDGNQEDYVFTGAVGAEYAVNYNWKIRGEYQRFEDIETRMLSSVDANVFTLGVQYKFGSPAPVYVTKTIQMTDVVESTELVTYTHPVVLKTVQFGFDSVMMNDSSSLREAVKVLKAYPEAKANVIGFTDNTGPQTVNRLLSEKRAKAVAEYLEQDGVSSSRLKVEGIGDADPVADNDTAKGREMNRRAVVEVPSFDYQVEETVMKEVVRDVTVTEEVIAE</sequence>
<evidence type="ECO:0000256" key="3">
    <source>
        <dbReference type="ARBA" id="ARBA00022448"/>
    </source>
</evidence>
<dbReference type="CDD" id="cd07185">
    <property type="entry name" value="OmpA_C-like"/>
    <property type="match status" value="1"/>
</dbReference>
<dbReference type="PROSITE" id="PS51123">
    <property type="entry name" value="OMPA_2"/>
    <property type="match status" value="1"/>
</dbReference>
<evidence type="ECO:0000256" key="4">
    <source>
        <dbReference type="ARBA" id="ARBA00022452"/>
    </source>
</evidence>
<accession>A0A1I5VRT9</accession>
<feature type="domain" description="OmpA-like" evidence="12">
    <location>
        <begin position="203"/>
        <end position="318"/>
    </location>
</feature>
<evidence type="ECO:0000256" key="11">
    <source>
        <dbReference type="SAM" id="SignalP"/>
    </source>
</evidence>
<dbReference type="GO" id="GO:0015288">
    <property type="term" value="F:porin activity"/>
    <property type="evidence" value="ECO:0007669"/>
    <property type="project" value="UniProtKB-KW"/>
</dbReference>
<evidence type="ECO:0000256" key="8">
    <source>
        <dbReference type="ARBA" id="ARBA00023136"/>
    </source>
</evidence>
<dbReference type="GO" id="GO:0009279">
    <property type="term" value="C:cell outer membrane"/>
    <property type="evidence" value="ECO:0007669"/>
    <property type="project" value="UniProtKB-SubCell"/>
</dbReference>
<dbReference type="SUPFAM" id="SSF103088">
    <property type="entry name" value="OmpA-like"/>
    <property type="match status" value="1"/>
</dbReference>
<dbReference type="Pfam" id="PF00691">
    <property type="entry name" value="OmpA"/>
    <property type="match status" value="1"/>
</dbReference>
<protein>
    <submittedName>
        <fullName evidence="13">OmpA-OmpF porin, OOP family</fullName>
    </submittedName>
</protein>
<gene>
    <name evidence="13" type="ORF">SAMN03084138_04051</name>
</gene>
<comment type="similarity">
    <text evidence="2">Belongs to the outer membrane OOP (TC 1.B.6) superfamily. OmpA family.</text>
</comment>
<dbReference type="InterPro" id="IPR011250">
    <property type="entry name" value="OMP/PagP_B-barrel"/>
</dbReference>
<dbReference type="Gene3D" id="3.30.1330.60">
    <property type="entry name" value="OmpA-like domain"/>
    <property type="match status" value="1"/>
</dbReference>
<keyword evidence="5" id="KW-0812">Transmembrane</keyword>
<keyword evidence="11" id="KW-0732">Signal</keyword>
<name>A0A1I5VRT9_9GAMM</name>
<proteinExistence type="inferred from homology"/>
<dbReference type="AlphaFoldDB" id="A0A1I5VRT9"/>
<dbReference type="InterPro" id="IPR036737">
    <property type="entry name" value="OmpA-like_sf"/>
</dbReference>
<evidence type="ECO:0000256" key="5">
    <source>
        <dbReference type="ARBA" id="ARBA00022692"/>
    </source>
</evidence>
<evidence type="ECO:0000313" key="14">
    <source>
        <dbReference type="Proteomes" id="UP000182692"/>
    </source>
</evidence>
<organism evidence="13 14">
    <name type="scientific">Enterovibrio norvegicus DSM 15893</name>
    <dbReference type="NCBI Taxonomy" id="1121869"/>
    <lineage>
        <taxon>Bacteria</taxon>
        <taxon>Pseudomonadati</taxon>
        <taxon>Pseudomonadota</taxon>
        <taxon>Gammaproteobacteria</taxon>
        <taxon>Vibrionales</taxon>
        <taxon>Vibrionaceae</taxon>
        <taxon>Enterovibrio</taxon>
    </lineage>
</organism>
<evidence type="ECO:0000259" key="12">
    <source>
        <dbReference type="PROSITE" id="PS51123"/>
    </source>
</evidence>
<evidence type="ECO:0000256" key="2">
    <source>
        <dbReference type="ARBA" id="ARBA00005710"/>
    </source>
</evidence>
<feature type="chain" id="PRO_5010202348" evidence="11">
    <location>
        <begin position="28"/>
        <end position="342"/>
    </location>
</feature>
<feature type="signal peptide" evidence="11">
    <location>
        <begin position="1"/>
        <end position="27"/>
    </location>
</feature>
<keyword evidence="4" id="KW-1134">Transmembrane beta strand</keyword>
<reference evidence="13 14" key="1">
    <citation type="submission" date="2016-10" db="EMBL/GenBank/DDBJ databases">
        <authorList>
            <person name="de Groot N.N."/>
        </authorList>
    </citation>
    <scope>NUCLEOTIDE SEQUENCE [LARGE SCALE GENOMIC DNA]</scope>
    <source>
        <strain evidence="13 14">DSM 15893</strain>
    </source>
</reference>
<dbReference type="Gene3D" id="2.40.160.20">
    <property type="match status" value="1"/>
</dbReference>
<keyword evidence="8 10" id="KW-0472">Membrane</keyword>
<dbReference type="InterPro" id="IPR050330">
    <property type="entry name" value="Bact_OuterMem_StrucFunc"/>
</dbReference>
<dbReference type="InterPro" id="IPR006664">
    <property type="entry name" value="OMP_bac"/>
</dbReference>
<dbReference type="GeneID" id="35873470"/>
<dbReference type="InterPro" id="IPR006665">
    <property type="entry name" value="OmpA-like"/>
</dbReference>
<dbReference type="Proteomes" id="UP000182692">
    <property type="component" value="Unassembled WGS sequence"/>
</dbReference>
<dbReference type="PANTHER" id="PTHR30329">
    <property type="entry name" value="STATOR ELEMENT OF FLAGELLAR MOTOR COMPLEX"/>
    <property type="match status" value="1"/>
</dbReference>
<dbReference type="PRINTS" id="PR01021">
    <property type="entry name" value="OMPADOMAIN"/>
</dbReference>
<evidence type="ECO:0000313" key="13">
    <source>
        <dbReference type="EMBL" id="SFQ10103.1"/>
    </source>
</evidence>